<dbReference type="GeneID" id="117358649"/>
<evidence type="ECO:0000256" key="1">
    <source>
        <dbReference type="ARBA" id="ARBA00022754"/>
    </source>
</evidence>
<feature type="coiled-coil region" evidence="4">
    <location>
        <begin position="279"/>
        <end position="366"/>
    </location>
</feature>
<feature type="compositionally biased region" description="Basic and acidic residues" evidence="5">
    <location>
        <begin position="464"/>
        <end position="474"/>
    </location>
</feature>
<dbReference type="Pfam" id="PF00038">
    <property type="entry name" value="Filament"/>
    <property type="match status" value="1"/>
</dbReference>
<dbReference type="Proteomes" id="UP000515159">
    <property type="component" value="Chromosome 4"/>
</dbReference>
<proteinExistence type="inferred from homology"/>
<comment type="similarity">
    <text evidence="3">Belongs to the intermediate filament family.</text>
</comment>
<feature type="region of interest" description="Disordered" evidence="5">
    <location>
        <begin position="438"/>
        <end position="474"/>
    </location>
</feature>
<dbReference type="InterPro" id="IPR018039">
    <property type="entry name" value="IF_conserved"/>
</dbReference>
<dbReference type="GO" id="GO:0099160">
    <property type="term" value="C:postsynaptic intermediate filament cytoskeleton"/>
    <property type="evidence" value="ECO:0007669"/>
    <property type="project" value="TreeGrafter"/>
</dbReference>
<evidence type="ECO:0000256" key="4">
    <source>
        <dbReference type="SAM" id="Coils"/>
    </source>
</evidence>
<dbReference type="OrthoDB" id="2441647at2759"/>
<evidence type="ECO:0000313" key="7">
    <source>
        <dbReference type="Proteomes" id="UP000515159"/>
    </source>
</evidence>
<dbReference type="InterPro" id="IPR050405">
    <property type="entry name" value="Intermediate_filament"/>
</dbReference>
<evidence type="ECO:0000313" key="8">
    <source>
        <dbReference type="RefSeq" id="XP_033796009.1"/>
    </source>
</evidence>
<dbReference type="PANTHER" id="PTHR45652">
    <property type="entry name" value="GLIAL FIBRILLARY ACIDIC PROTEIN"/>
    <property type="match status" value="1"/>
</dbReference>
<protein>
    <submittedName>
        <fullName evidence="8">Alpha-internexin-like</fullName>
    </submittedName>
</protein>
<evidence type="ECO:0000256" key="5">
    <source>
        <dbReference type="SAM" id="MobiDB-lite"/>
    </source>
</evidence>
<dbReference type="PANTHER" id="PTHR45652:SF18">
    <property type="entry name" value="ALPHA-INTERNEXIN"/>
    <property type="match status" value="1"/>
</dbReference>
<organism evidence="7 8">
    <name type="scientific">Geotrypetes seraphini</name>
    <name type="common">Gaboon caecilian</name>
    <name type="synonym">Caecilia seraphini</name>
    <dbReference type="NCBI Taxonomy" id="260995"/>
    <lineage>
        <taxon>Eukaryota</taxon>
        <taxon>Metazoa</taxon>
        <taxon>Chordata</taxon>
        <taxon>Craniata</taxon>
        <taxon>Vertebrata</taxon>
        <taxon>Euteleostomi</taxon>
        <taxon>Amphibia</taxon>
        <taxon>Gymnophiona</taxon>
        <taxon>Geotrypetes</taxon>
    </lineage>
</organism>
<dbReference type="Pfam" id="PF04732">
    <property type="entry name" value="Filament_head"/>
    <property type="match status" value="1"/>
</dbReference>
<evidence type="ECO:0000256" key="2">
    <source>
        <dbReference type="ARBA" id="ARBA00023054"/>
    </source>
</evidence>
<dbReference type="GO" id="GO:0045109">
    <property type="term" value="P:intermediate filament organization"/>
    <property type="evidence" value="ECO:0007669"/>
    <property type="project" value="TreeGrafter"/>
</dbReference>
<dbReference type="KEGG" id="gsh:117358649"/>
<dbReference type="AlphaFoldDB" id="A0A6P8QHC2"/>
<dbReference type="PROSITE" id="PS51842">
    <property type="entry name" value="IF_ROD_2"/>
    <property type="match status" value="1"/>
</dbReference>
<dbReference type="SUPFAM" id="SSF64593">
    <property type="entry name" value="Intermediate filament protein, coiled coil region"/>
    <property type="match status" value="2"/>
</dbReference>
<dbReference type="Gene3D" id="1.20.5.1160">
    <property type="entry name" value="Vasodilator-stimulated phosphoprotein"/>
    <property type="match status" value="1"/>
</dbReference>
<accession>A0A6P8QHC2</accession>
<dbReference type="FunFam" id="1.20.5.170:FF:000002">
    <property type="entry name" value="Type I keratin KA11"/>
    <property type="match status" value="1"/>
</dbReference>
<evidence type="ECO:0000259" key="6">
    <source>
        <dbReference type="PROSITE" id="PS51842"/>
    </source>
</evidence>
<dbReference type="PROSITE" id="PS00226">
    <property type="entry name" value="IF_ROD_1"/>
    <property type="match status" value="1"/>
</dbReference>
<feature type="domain" description="IF rod" evidence="6">
    <location>
        <begin position="85"/>
        <end position="395"/>
    </location>
</feature>
<name>A0A6P8QHC2_GEOSA</name>
<feature type="coiled-coil region" evidence="4">
    <location>
        <begin position="89"/>
        <end position="221"/>
    </location>
</feature>
<evidence type="ECO:0000256" key="3">
    <source>
        <dbReference type="RuleBase" id="RU000685"/>
    </source>
</evidence>
<keyword evidence="7" id="KW-1185">Reference proteome</keyword>
<keyword evidence="1 3" id="KW-0403">Intermediate filament</keyword>
<keyword evidence="2 4" id="KW-0175">Coiled coil</keyword>
<dbReference type="InterPro" id="IPR039008">
    <property type="entry name" value="IF_rod_dom"/>
</dbReference>
<dbReference type="GO" id="GO:0099184">
    <property type="term" value="F:structural constituent of postsynaptic intermediate filament cytoskeleton"/>
    <property type="evidence" value="ECO:0007669"/>
    <property type="project" value="TreeGrafter"/>
</dbReference>
<gene>
    <name evidence="8" type="primary">LOC117358649</name>
</gene>
<dbReference type="GO" id="GO:0005882">
    <property type="term" value="C:intermediate filament"/>
    <property type="evidence" value="ECO:0007669"/>
    <property type="project" value="UniProtKB-KW"/>
</dbReference>
<dbReference type="FunFam" id="1.20.5.1160:FF:000001">
    <property type="entry name" value="Keratin type II"/>
    <property type="match status" value="1"/>
</dbReference>
<dbReference type="RefSeq" id="XP_033796009.1">
    <property type="nucleotide sequence ID" value="XM_033940118.1"/>
</dbReference>
<dbReference type="InterPro" id="IPR006821">
    <property type="entry name" value="Intermed_filament_DNA-bd"/>
</dbReference>
<dbReference type="InParanoid" id="A0A6P8QHC2"/>
<feature type="compositionally biased region" description="Basic and acidic residues" evidence="5">
    <location>
        <begin position="446"/>
        <end position="457"/>
    </location>
</feature>
<dbReference type="SMART" id="SM01391">
    <property type="entry name" value="Filament"/>
    <property type="match status" value="1"/>
</dbReference>
<reference evidence="8" key="1">
    <citation type="submission" date="2025-08" db="UniProtKB">
        <authorList>
            <consortium name="RefSeq"/>
        </authorList>
    </citation>
    <scope>IDENTIFICATION</scope>
</reference>
<dbReference type="Gene3D" id="1.20.5.170">
    <property type="match status" value="1"/>
</dbReference>
<sequence>MSFSSSSNYRKIYGDPSGSSTLISGGGSSSSSFSAFSGGFGSYSNVSTSKRPARDAGFSVSSGENVQLSQTFAVNDEYKLIRTNEKQQLQGLNDRFAVFIKKVHDLEQENVMLRSKQAALLHTHSESFGQKRTYQQEMQELRAQVEKLSAHNAQVVLERSNLAEDLQALKLKYQEEIRRREGIELSLKAYRKDVDHATLVRLDLEKRVESLRAEIAFFRKMHEDEVTQLMAMLQASGVAVETDSCQADLTVALREIRAQYEALAAKNLQVAQRWHSAAYEKLVKEAAQSAELIRAFEEKVKEYRKQMEFSTTRIESLEGMKVSLERQIVEMEERHTSEAGGLQIIITQLETDLMSTKNEMTRLLREHHDLLNIKMALDLEITAYRNLLDSEETHFSNGGISMSTSMSALNLNASSLLTTVFDSSSPILSKKEKKKESLKRVSKISTQKEETFEKHSEGTLVSTKKVDKAEHEQIDGDMTDFEQLGRLTLEGELKPLEKLTVEAE</sequence>
<dbReference type="Gene3D" id="1.20.5.500">
    <property type="entry name" value="Single helix bin"/>
    <property type="match status" value="1"/>
</dbReference>
<dbReference type="GO" id="GO:0005737">
    <property type="term" value="C:cytoplasm"/>
    <property type="evidence" value="ECO:0007669"/>
    <property type="project" value="TreeGrafter"/>
</dbReference>